<protein>
    <recommendedName>
        <fullName evidence="3">Endolytic transglycosylase MltG</fullName>
    </recommendedName>
</protein>
<evidence type="ECO:0000313" key="2">
    <source>
        <dbReference type="Proteomes" id="UP000270219"/>
    </source>
</evidence>
<comment type="caution">
    <text evidence="1">The sequence shown here is derived from an EMBL/GenBank/DDBJ whole genome shotgun (WGS) entry which is preliminary data.</text>
</comment>
<reference evidence="1 2" key="1">
    <citation type="submission" date="2018-10" db="EMBL/GenBank/DDBJ databases">
        <title>Oceanobacillus sp. YLB-02 draft genome.</title>
        <authorList>
            <person name="Yu L."/>
        </authorList>
    </citation>
    <scope>NUCLEOTIDE SEQUENCE [LARGE SCALE GENOMIC DNA]</scope>
    <source>
        <strain evidence="1 2">YLB-02</strain>
    </source>
</reference>
<accession>A0A498DIX7</accession>
<dbReference type="EMBL" id="RCHR01000001">
    <property type="protein sequence ID" value="RLL48529.1"/>
    <property type="molecule type" value="Genomic_DNA"/>
</dbReference>
<keyword evidence="2" id="KW-1185">Reference proteome</keyword>
<dbReference type="Proteomes" id="UP000270219">
    <property type="component" value="Unassembled WGS sequence"/>
</dbReference>
<organism evidence="1 2">
    <name type="scientific">Oceanobacillus piezotolerans</name>
    <dbReference type="NCBI Taxonomy" id="2448030"/>
    <lineage>
        <taxon>Bacteria</taxon>
        <taxon>Bacillati</taxon>
        <taxon>Bacillota</taxon>
        <taxon>Bacilli</taxon>
        <taxon>Bacillales</taxon>
        <taxon>Bacillaceae</taxon>
        <taxon>Oceanobacillus</taxon>
    </lineage>
</organism>
<name>A0A498DIX7_9BACI</name>
<dbReference type="OrthoDB" id="2691730at2"/>
<dbReference type="Gene3D" id="3.30.1490.480">
    <property type="entry name" value="Endolytic murein transglycosylase"/>
    <property type="match status" value="1"/>
</dbReference>
<sequence length="63" mass="7255">MSIKPGMLTSEISSLLEENNIIEDAFEFDQYLNENDYSLYVQLGEYTLTSDMSFYEIAETIAN</sequence>
<evidence type="ECO:0008006" key="3">
    <source>
        <dbReference type="Google" id="ProtNLM"/>
    </source>
</evidence>
<proteinExistence type="predicted"/>
<evidence type="ECO:0000313" key="1">
    <source>
        <dbReference type="EMBL" id="RLL48529.1"/>
    </source>
</evidence>
<gene>
    <name evidence="1" type="ORF">D8M04_02010</name>
</gene>
<dbReference type="AlphaFoldDB" id="A0A498DIX7"/>